<feature type="compositionally biased region" description="Basic and acidic residues" evidence="1">
    <location>
        <begin position="101"/>
        <end position="110"/>
    </location>
</feature>
<organism evidence="3">
    <name type="scientific">Brachypodium distachyon</name>
    <name type="common">Purple false brome</name>
    <name type="synonym">Trachynia distachya</name>
    <dbReference type="NCBI Taxonomy" id="15368"/>
    <lineage>
        <taxon>Eukaryota</taxon>
        <taxon>Viridiplantae</taxon>
        <taxon>Streptophyta</taxon>
        <taxon>Embryophyta</taxon>
        <taxon>Tracheophyta</taxon>
        <taxon>Spermatophyta</taxon>
        <taxon>Magnoliopsida</taxon>
        <taxon>Liliopsida</taxon>
        <taxon>Poales</taxon>
        <taxon>Poaceae</taxon>
        <taxon>BOP clade</taxon>
        <taxon>Pooideae</taxon>
        <taxon>Stipodae</taxon>
        <taxon>Brachypodieae</taxon>
        <taxon>Brachypodium</taxon>
    </lineage>
</organism>
<gene>
    <name evidence="3" type="ORF">BRADI_3g34141v3</name>
</gene>
<sequence length="318" mass="33228">MLYSMIICLAGGPVLPEVGFGSRSGGDSGVVDGRQGRDVEVEVGAADGAGGVGAEPGVDAGRVEGVAADGGEQPDGVSVGELGQAHRALRRRLATGGVEAQHGERRRDDGGVQPGWLRRRRRIGRVAVGGSELEAAATAEAEGEEAEEVAEDEDGEEAEEEHEEEEHREQHRERRALGLGLGLGLALLLLLALGRRRRARPVEEEAARGHGLQHRPRASAAATIGKETEGGAFSSRAHGRLSSDVGVGVEGEGSRGLHEEATGTPGRHDMDSVDGAWRGAVANQPTEPTPNRVALRSRARARFRATDACTRGTGNRGS</sequence>
<evidence type="ECO:0000256" key="1">
    <source>
        <dbReference type="SAM" id="MobiDB-lite"/>
    </source>
</evidence>
<dbReference type="Proteomes" id="UP000008810">
    <property type="component" value="Chromosome 3"/>
</dbReference>
<keyword evidence="5" id="KW-1185">Reference proteome</keyword>
<feature type="region of interest" description="Disordered" evidence="1">
    <location>
        <begin position="95"/>
        <end position="114"/>
    </location>
</feature>
<feature type="region of interest" description="Disordered" evidence="1">
    <location>
        <begin position="202"/>
        <end position="273"/>
    </location>
</feature>
<proteinExistence type="predicted"/>
<dbReference type="AlphaFoldDB" id="A0A0Q3ICB4"/>
<dbReference type="Gramene" id="KQJ97923">
    <property type="protein sequence ID" value="KQJ97923"/>
    <property type="gene ID" value="BRADI_3g34141v3"/>
</dbReference>
<reference evidence="4" key="3">
    <citation type="submission" date="2018-08" db="UniProtKB">
        <authorList>
            <consortium name="EnsemblPlants"/>
        </authorList>
    </citation>
    <scope>IDENTIFICATION</scope>
    <source>
        <strain evidence="4">cv. Bd21</strain>
    </source>
</reference>
<reference evidence="3" key="2">
    <citation type="submission" date="2017-06" db="EMBL/GenBank/DDBJ databases">
        <title>WGS assembly of Brachypodium distachyon.</title>
        <authorList>
            <consortium name="The International Brachypodium Initiative"/>
            <person name="Lucas S."/>
            <person name="Harmon-Smith M."/>
            <person name="Lail K."/>
            <person name="Tice H."/>
            <person name="Grimwood J."/>
            <person name="Bruce D."/>
            <person name="Barry K."/>
            <person name="Shu S."/>
            <person name="Lindquist E."/>
            <person name="Wang M."/>
            <person name="Pitluck S."/>
            <person name="Vogel J.P."/>
            <person name="Garvin D.F."/>
            <person name="Mockler T.C."/>
            <person name="Schmutz J."/>
            <person name="Rokhsar D."/>
            <person name="Bevan M.W."/>
        </authorList>
    </citation>
    <scope>NUCLEOTIDE SEQUENCE</scope>
    <source>
        <strain evidence="3">Bd21</strain>
    </source>
</reference>
<feature type="region of interest" description="Disordered" evidence="1">
    <location>
        <begin position="131"/>
        <end position="173"/>
    </location>
</feature>
<keyword evidence="2" id="KW-0472">Membrane</keyword>
<evidence type="ECO:0000256" key="2">
    <source>
        <dbReference type="SAM" id="Phobius"/>
    </source>
</evidence>
<evidence type="ECO:0000313" key="3">
    <source>
        <dbReference type="EMBL" id="KQJ97923.1"/>
    </source>
</evidence>
<dbReference type="EMBL" id="CM000882">
    <property type="protein sequence ID" value="KQJ97923.1"/>
    <property type="molecule type" value="Genomic_DNA"/>
</dbReference>
<feature type="transmembrane region" description="Helical" evidence="2">
    <location>
        <begin position="176"/>
        <end position="193"/>
    </location>
</feature>
<feature type="compositionally biased region" description="Acidic residues" evidence="1">
    <location>
        <begin position="141"/>
        <end position="164"/>
    </location>
</feature>
<protein>
    <submittedName>
        <fullName evidence="3 4">Uncharacterized protein</fullName>
    </submittedName>
</protein>
<feature type="compositionally biased region" description="Basic and acidic residues" evidence="1">
    <location>
        <begin position="252"/>
        <end position="271"/>
    </location>
</feature>
<keyword evidence="2" id="KW-0812">Transmembrane</keyword>
<dbReference type="EnsemblPlants" id="KQJ97923">
    <property type="protein sequence ID" value="KQJ97923"/>
    <property type="gene ID" value="BRADI_3g34141v3"/>
</dbReference>
<evidence type="ECO:0000313" key="5">
    <source>
        <dbReference type="Proteomes" id="UP000008810"/>
    </source>
</evidence>
<name>A0A0Q3ICB4_BRADI</name>
<accession>A0A0Q3ICB4</accession>
<evidence type="ECO:0000313" key="4">
    <source>
        <dbReference type="EnsemblPlants" id="KQJ97923"/>
    </source>
</evidence>
<dbReference type="InParanoid" id="A0A0Q3ICB4"/>
<keyword evidence="2" id="KW-1133">Transmembrane helix</keyword>
<reference evidence="3 4" key="1">
    <citation type="journal article" date="2010" name="Nature">
        <title>Genome sequencing and analysis of the model grass Brachypodium distachyon.</title>
        <authorList>
            <consortium name="International Brachypodium Initiative"/>
        </authorList>
    </citation>
    <scope>NUCLEOTIDE SEQUENCE [LARGE SCALE GENOMIC DNA]</scope>
    <source>
        <strain evidence="3 4">Bd21</strain>
    </source>
</reference>